<keyword evidence="8" id="KW-0520">NAD</keyword>
<evidence type="ECO:0000256" key="12">
    <source>
        <dbReference type="RuleBase" id="RU003862"/>
    </source>
</evidence>
<reference evidence="13" key="1">
    <citation type="submission" date="2018-07" db="EMBL/GenBank/DDBJ databases">
        <title>Genome assembly of strain Ka43.</title>
        <authorList>
            <person name="Kukolya J."/>
            <person name="Nagy I."/>
            <person name="Horvath B."/>
            <person name="Toth A."/>
        </authorList>
    </citation>
    <scope>NUCLEOTIDE SEQUENCE</scope>
    <source>
        <strain evidence="13">KB43</strain>
    </source>
</reference>
<proteinExistence type="inferred from homology"/>
<keyword evidence="5 12" id="KW-0285">Flavoprotein</keyword>
<comment type="catalytic activity">
    <reaction evidence="11">
        <text>(6S)-5-methyl-5,6,7,8-tetrahydrofolate + NAD(+) = (6R)-5,10-methylene-5,6,7,8-tetrahydrofolate + NADH + H(+)</text>
        <dbReference type="Rhea" id="RHEA:19821"/>
        <dbReference type="ChEBI" id="CHEBI:15378"/>
        <dbReference type="ChEBI" id="CHEBI:15636"/>
        <dbReference type="ChEBI" id="CHEBI:18608"/>
        <dbReference type="ChEBI" id="CHEBI:57540"/>
        <dbReference type="ChEBI" id="CHEBI:57945"/>
        <dbReference type="EC" id="1.5.1.54"/>
    </reaction>
    <physiologicalReaction direction="right-to-left" evidence="11">
        <dbReference type="Rhea" id="RHEA:19823"/>
    </physiologicalReaction>
</comment>
<sequence>MNDSSPRLSFEFFPTRTAEGKEKLLTVRNQLNAFAPDFFSVTYGAGGSTRENTKGVITSLREAGIAAAPHLSFGGDDEETILQLLREYKDMGVERIVALRGDVPSGIGGTYQLVYANELVAFIRKHFGDDFHLEVAAYPEIHPQAKSYSDDVRYLKGKFDAGANSAITQYFFNPDSYFYFIDQCQKQGITQPIYPGIMPILNYRNLTRFSDTCGAEIPRWLRKALENYGDDEASMRSFGIDLVTELCEVLLENDAPGLHFYTMNQTEPTAQIVTNLGLIPTE</sequence>
<keyword evidence="4" id="KW-0028">Amino-acid biosynthesis</keyword>
<comment type="cofactor">
    <cofactor evidence="1 12">
        <name>FAD</name>
        <dbReference type="ChEBI" id="CHEBI:57692"/>
    </cofactor>
</comment>
<dbReference type="PANTHER" id="PTHR45754:SF3">
    <property type="entry name" value="METHYLENETETRAHYDROFOLATE REDUCTASE (NADPH)"/>
    <property type="match status" value="1"/>
</dbReference>
<keyword evidence="6 12" id="KW-0274">FAD</keyword>
<dbReference type="GO" id="GO:0009086">
    <property type="term" value="P:methionine biosynthetic process"/>
    <property type="evidence" value="ECO:0007669"/>
    <property type="project" value="UniProtKB-KW"/>
</dbReference>
<dbReference type="InterPro" id="IPR029041">
    <property type="entry name" value="FAD-linked_oxidoreductase-like"/>
</dbReference>
<dbReference type="SUPFAM" id="SSF51730">
    <property type="entry name" value="FAD-linked oxidoreductase"/>
    <property type="match status" value="1"/>
</dbReference>
<dbReference type="EMBL" id="PRDL01000001">
    <property type="protein sequence ID" value="MBE8716100.1"/>
    <property type="molecule type" value="Genomic_DNA"/>
</dbReference>
<dbReference type="PANTHER" id="PTHR45754">
    <property type="entry name" value="METHYLENETETRAHYDROFOLATE REDUCTASE"/>
    <property type="match status" value="1"/>
</dbReference>
<dbReference type="GO" id="GO:0035999">
    <property type="term" value="P:tetrahydrofolate interconversion"/>
    <property type="evidence" value="ECO:0007669"/>
    <property type="project" value="TreeGrafter"/>
</dbReference>
<accession>A0A928YTA1</accession>
<dbReference type="RefSeq" id="WP_193906938.1">
    <property type="nucleotide sequence ID" value="NZ_PRDL01000001.1"/>
</dbReference>
<comment type="pathway">
    <text evidence="2 12">One-carbon metabolism; tetrahydrofolate interconversion.</text>
</comment>
<evidence type="ECO:0000313" key="14">
    <source>
        <dbReference type="Proteomes" id="UP000652567"/>
    </source>
</evidence>
<organism evidence="13 14">
    <name type="scientific">Cellvibrio polysaccharolyticus</name>
    <dbReference type="NCBI Taxonomy" id="2082724"/>
    <lineage>
        <taxon>Bacteria</taxon>
        <taxon>Pseudomonadati</taxon>
        <taxon>Pseudomonadota</taxon>
        <taxon>Gammaproteobacteria</taxon>
        <taxon>Cellvibrionales</taxon>
        <taxon>Cellvibrionaceae</taxon>
        <taxon>Cellvibrio</taxon>
    </lineage>
</organism>
<dbReference type="Gene3D" id="3.20.20.220">
    <property type="match status" value="1"/>
</dbReference>
<evidence type="ECO:0000313" key="13">
    <source>
        <dbReference type="EMBL" id="MBE8716100.1"/>
    </source>
</evidence>
<keyword evidence="9" id="KW-0486">Methionine biosynthesis</keyword>
<evidence type="ECO:0000256" key="10">
    <source>
        <dbReference type="ARBA" id="ARBA00034478"/>
    </source>
</evidence>
<evidence type="ECO:0000256" key="11">
    <source>
        <dbReference type="ARBA" id="ARBA00048628"/>
    </source>
</evidence>
<dbReference type="InterPro" id="IPR003171">
    <property type="entry name" value="Mehydrof_redctse-like"/>
</dbReference>
<evidence type="ECO:0000256" key="9">
    <source>
        <dbReference type="ARBA" id="ARBA00023167"/>
    </source>
</evidence>
<evidence type="ECO:0000256" key="8">
    <source>
        <dbReference type="ARBA" id="ARBA00023027"/>
    </source>
</evidence>
<evidence type="ECO:0000256" key="3">
    <source>
        <dbReference type="ARBA" id="ARBA00006743"/>
    </source>
</evidence>
<comment type="similarity">
    <text evidence="3 12">Belongs to the methylenetetrahydrofolate reductase family.</text>
</comment>
<dbReference type="GO" id="GO:0106312">
    <property type="term" value="F:methylenetetrahydrofolate reductase (NADH) activity"/>
    <property type="evidence" value="ECO:0007669"/>
    <property type="project" value="UniProtKB-EC"/>
</dbReference>
<protein>
    <recommendedName>
        <fullName evidence="12">Methylenetetrahydrofolate reductase</fullName>
        <ecNumber evidence="12">1.5.1.54</ecNumber>
    </recommendedName>
</protein>
<evidence type="ECO:0000256" key="7">
    <source>
        <dbReference type="ARBA" id="ARBA00023002"/>
    </source>
</evidence>
<dbReference type="NCBIfam" id="TIGR00676">
    <property type="entry name" value="fadh2"/>
    <property type="match status" value="1"/>
</dbReference>
<evidence type="ECO:0000256" key="6">
    <source>
        <dbReference type="ARBA" id="ARBA00022827"/>
    </source>
</evidence>
<keyword evidence="7 12" id="KW-0560">Oxidoreductase</keyword>
<dbReference type="AlphaFoldDB" id="A0A928YTA1"/>
<dbReference type="EC" id="1.5.1.54" evidence="12"/>
<dbReference type="GO" id="GO:0005829">
    <property type="term" value="C:cytosol"/>
    <property type="evidence" value="ECO:0007669"/>
    <property type="project" value="InterPro"/>
</dbReference>
<dbReference type="InterPro" id="IPR004620">
    <property type="entry name" value="MTHF_reductase_bac"/>
</dbReference>
<keyword evidence="14" id="KW-1185">Reference proteome</keyword>
<comment type="pathway">
    <text evidence="10">Amino-acid biosynthesis; L-methionine biosynthesis via de novo pathway.</text>
</comment>
<name>A0A928YTA1_9GAMM</name>
<dbReference type="Pfam" id="PF02219">
    <property type="entry name" value="MTHFR"/>
    <property type="match status" value="1"/>
</dbReference>
<dbReference type="GO" id="GO:0071949">
    <property type="term" value="F:FAD binding"/>
    <property type="evidence" value="ECO:0007669"/>
    <property type="project" value="TreeGrafter"/>
</dbReference>
<comment type="caution">
    <text evidence="13">The sequence shown here is derived from an EMBL/GenBank/DDBJ whole genome shotgun (WGS) entry which is preliminary data.</text>
</comment>
<evidence type="ECO:0000256" key="1">
    <source>
        <dbReference type="ARBA" id="ARBA00001974"/>
    </source>
</evidence>
<evidence type="ECO:0000256" key="4">
    <source>
        <dbReference type="ARBA" id="ARBA00022605"/>
    </source>
</evidence>
<gene>
    <name evidence="13" type="primary">metF</name>
    <name evidence="13" type="ORF">C4F51_02735</name>
</gene>
<evidence type="ECO:0000256" key="2">
    <source>
        <dbReference type="ARBA" id="ARBA00004777"/>
    </source>
</evidence>
<dbReference type="CDD" id="cd00537">
    <property type="entry name" value="MTHFR"/>
    <property type="match status" value="1"/>
</dbReference>
<evidence type="ECO:0000256" key="5">
    <source>
        <dbReference type="ARBA" id="ARBA00022630"/>
    </source>
</evidence>
<dbReference type="Proteomes" id="UP000652567">
    <property type="component" value="Unassembled WGS sequence"/>
</dbReference>